<dbReference type="Proteomes" id="UP000293347">
    <property type="component" value="Unassembled WGS sequence"/>
</dbReference>
<accession>A0A4R0NPY7</accession>
<dbReference type="PANTHER" id="PTHR46580:SF4">
    <property type="entry name" value="ATP_GTP-BINDING PROTEIN"/>
    <property type="match status" value="1"/>
</dbReference>
<dbReference type="InterPro" id="IPR002909">
    <property type="entry name" value="IPT_dom"/>
</dbReference>
<keyword evidence="4" id="KW-1185">Reference proteome</keyword>
<evidence type="ECO:0000313" key="4">
    <source>
        <dbReference type="Proteomes" id="UP000293347"/>
    </source>
</evidence>
<dbReference type="SUPFAM" id="SSF49373">
    <property type="entry name" value="Invasin/intimin cell-adhesion fragments"/>
    <property type="match status" value="1"/>
</dbReference>
<dbReference type="Pfam" id="PF13517">
    <property type="entry name" value="FG-GAP_3"/>
    <property type="match status" value="3"/>
</dbReference>
<dbReference type="SMART" id="SM00060">
    <property type="entry name" value="FN3"/>
    <property type="match status" value="1"/>
</dbReference>
<dbReference type="Gene3D" id="2.60.40.1080">
    <property type="match status" value="1"/>
</dbReference>
<dbReference type="InterPro" id="IPR008964">
    <property type="entry name" value="Invasin/intimin_cell_adhesion"/>
</dbReference>
<dbReference type="RefSeq" id="WP_131596000.1">
    <property type="nucleotide sequence ID" value="NZ_SJSL01000002.1"/>
</dbReference>
<dbReference type="SUPFAM" id="SSF69318">
    <property type="entry name" value="Integrin alpha N-terminal domain"/>
    <property type="match status" value="1"/>
</dbReference>
<dbReference type="Pfam" id="PF12733">
    <property type="entry name" value="Cadherin-like"/>
    <property type="match status" value="1"/>
</dbReference>
<name>A0A4R0NPY7_9SPHI</name>
<evidence type="ECO:0000256" key="1">
    <source>
        <dbReference type="ARBA" id="ARBA00022729"/>
    </source>
</evidence>
<dbReference type="SUPFAM" id="SSF49265">
    <property type="entry name" value="Fibronectin type III"/>
    <property type="match status" value="1"/>
</dbReference>
<dbReference type="InterPro" id="IPR014756">
    <property type="entry name" value="Ig_E-set"/>
</dbReference>
<dbReference type="InterPro" id="IPR025883">
    <property type="entry name" value="Cadherin-like_domain"/>
</dbReference>
<evidence type="ECO:0000259" key="2">
    <source>
        <dbReference type="SMART" id="SM00060"/>
    </source>
</evidence>
<comment type="caution">
    <text evidence="3">The sequence shown here is derived from an EMBL/GenBank/DDBJ whole genome shotgun (WGS) entry which is preliminary data.</text>
</comment>
<dbReference type="Gene3D" id="2.130.10.130">
    <property type="entry name" value="Integrin alpha, N-terminal"/>
    <property type="match status" value="2"/>
</dbReference>
<protein>
    <submittedName>
        <fullName evidence="3">T9SS type B sorting domain-containing protein</fullName>
    </submittedName>
</protein>
<evidence type="ECO:0000313" key="3">
    <source>
        <dbReference type="EMBL" id="TCD01305.1"/>
    </source>
</evidence>
<dbReference type="InterPro" id="IPR003961">
    <property type="entry name" value="FN3_dom"/>
</dbReference>
<dbReference type="Gene3D" id="2.60.40.10">
    <property type="entry name" value="Immunoglobulins"/>
    <property type="match status" value="3"/>
</dbReference>
<proteinExistence type="predicted"/>
<dbReference type="InterPro" id="IPR036116">
    <property type="entry name" value="FN3_sf"/>
</dbReference>
<dbReference type="InterPro" id="IPR013517">
    <property type="entry name" value="FG-GAP"/>
</dbReference>
<reference evidence="3 4" key="1">
    <citation type="submission" date="2019-02" db="EMBL/GenBank/DDBJ databases">
        <title>Pedobacter sp. RP-1-14 sp. nov., isolated from Arctic soil.</title>
        <authorList>
            <person name="Dahal R.H."/>
        </authorList>
    </citation>
    <scope>NUCLEOTIDE SEQUENCE [LARGE SCALE GENOMIC DNA]</scope>
    <source>
        <strain evidence="3 4">RP-1-14</strain>
    </source>
</reference>
<sequence length="945" mass="99310">MLLTSMQSALMAQVVITGISPLSGAPGTTVTIQGSGFSNVPAGNQVSFGATRGEILTATTSSISVIVPQGASYSAIQVLNTQTHLLAQSSAFFLPRTPPGRAALQTSDFGFTYGLLTASGPVDLKIADLDGDGLADVAVACSTSDMITVSRNTSAAGKLNFVEKQDFRVGDLPQALAAGDIDGDGKIDLVSANGNANTVTLLRNTSSPGSISFVRMEILTGRHSGDVAIADFDGDGRSDLAVVSRDKMIILLRNNGTAGNPAFAPKIEIQAYFNPLAIALGDMDNDGKADIVIADFTNYISILRNTGSAGTISFALRKDFATGDGPRNLTLADMDGDGRLDVATAHNGTVSLLRNTSSPGSVNMAPVQHLPGGLAGYAIASGDIDGDGKVDLASANWTAPVDEGLTLLKNTSSPNSFSLQPKVPFRVIRAPFAVAISDLDSDGKPEVVVVRNSDGSATIYQNKPAARPTLQATNITFSDITSGSAEISWTKGNGNSRVVFIKADPNSGSPVPVDGTTYTAESTYKNGDQILNSGWYAIYNGNGTTTGVSGLDPATRYQVMVCEYEGMEGHELYLTSPAQGNPASFQTSYDETTLTSLILSPMGLNEVFNPMIVDYTAFATSNQSSVTLTATVSVPGATITINGEPAISGSPSNPIPLNMGDNTIEVLVTATDEYSTRAYTIIVNRGKTAQIVNMPDISTMTLCDDDFRPVANADSGLPITYTSSNPAVAVITPAGLIHLTGPGTTQITAKQAGNGQYIPAQQTRTLTVSPPEKMQISIHALENPVKKGTPVQFNAITNGAKGMLSYQWKVNGIPMGMNRPTFELNDPQEGDKVSCELSSDARCTLPGVSNIVQVQIDPQHKTFPSAFTPNGDGINDFWELPSAAGETISLRIFNRSGTILYHSDAYDNKWNGTYQGQPLNAGTYYYLIRISPKGKPLSGSVTLIY</sequence>
<dbReference type="NCBIfam" id="TIGR04131">
    <property type="entry name" value="Bac_Flav_CTERM"/>
    <property type="match status" value="1"/>
</dbReference>
<dbReference type="PANTHER" id="PTHR46580">
    <property type="entry name" value="SENSOR KINASE-RELATED"/>
    <property type="match status" value="1"/>
</dbReference>
<dbReference type="AlphaFoldDB" id="A0A4R0NPY7"/>
<gene>
    <name evidence="3" type="ORF">EZ437_11175</name>
</gene>
<dbReference type="InterPro" id="IPR026341">
    <property type="entry name" value="T9SS_type_B"/>
</dbReference>
<keyword evidence="1" id="KW-0732">Signal</keyword>
<dbReference type="EMBL" id="SJSL01000002">
    <property type="protein sequence ID" value="TCD01305.1"/>
    <property type="molecule type" value="Genomic_DNA"/>
</dbReference>
<dbReference type="InterPro" id="IPR013783">
    <property type="entry name" value="Ig-like_fold"/>
</dbReference>
<feature type="domain" description="Fibronectin type-III" evidence="2">
    <location>
        <begin position="469"/>
        <end position="569"/>
    </location>
</feature>
<dbReference type="OrthoDB" id="1110382at2"/>
<dbReference type="Pfam" id="PF13585">
    <property type="entry name" value="CHU_C"/>
    <property type="match status" value="1"/>
</dbReference>
<organism evidence="3 4">
    <name type="scientific">Pedobacter psychroterrae</name>
    <dbReference type="NCBI Taxonomy" id="2530453"/>
    <lineage>
        <taxon>Bacteria</taxon>
        <taxon>Pseudomonadati</taxon>
        <taxon>Bacteroidota</taxon>
        <taxon>Sphingobacteriia</taxon>
        <taxon>Sphingobacteriales</taxon>
        <taxon>Sphingobacteriaceae</taxon>
        <taxon>Pedobacter</taxon>
    </lineage>
</organism>
<dbReference type="SUPFAM" id="SSF81296">
    <property type="entry name" value="E set domains"/>
    <property type="match status" value="1"/>
</dbReference>
<dbReference type="Pfam" id="PF01833">
    <property type="entry name" value="TIG"/>
    <property type="match status" value="1"/>
</dbReference>
<dbReference type="InterPro" id="IPR028994">
    <property type="entry name" value="Integrin_alpha_N"/>
</dbReference>